<feature type="domain" description="Myb-like" evidence="7">
    <location>
        <begin position="81"/>
        <end position="134"/>
    </location>
</feature>
<dbReference type="FunFam" id="1.10.10.60:FF:000129">
    <property type="entry name" value="Telomeric repeat-binding factor 2"/>
    <property type="match status" value="1"/>
</dbReference>
<evidence type="ECO:0000256" key="6">
    <source>
        <dbReference type="ARBA" id="ARBA00023306"/>
    </source>
</evidence>
<keyword evidence="4" id="KW-0238">DNA-binding</keyword>
<accession>A0A6J1WAA9</accession>
<evidence type="ECO:0000256" key="2">
    <source>
        <dbReference type="ARBA" id="ARBA00022454"/>
    </source>
</evidence>
<dbReference type="InterPro" id="IPR017930">
    <property type="entry name" value="Myb_dom"/>
</dbReference>
<dbReference type="GO" id="GO:0031848">
    <property type="term" value="P:protection from non-homologous end joining at telomere"/>
    <property type="evidence" value="ECO:0007669"/>
    <property type="project" value="InterPro"/>
</dbReference>
<dbReference type="RefSeq" id="XP_026549386.1">
    <property type="nucleotide sequence ID" value="XM_026693601.1"/>
</dbReference>
<feature type="domain" description="HTH myb-type" evidence="8">
    <location>
        <begin position="86"/>
        <end position="138"/>
    </location>
</feature>
<dbReference type="PANTHER" id="PTHR46833:SF1">
    <property type="entry name" value="TELOMERIC REPEAT-BINDING FACTOR 2"/>
    <property type="match status" value="1"/>
</dbReference>
<dbReference type="RefSeq" id="XP_026549384.1">
    <property type="nucleotide sequence ID" value="XM_026693599.1"/>
</dbReference>
<dbReference type="GO" id="GO:1905839">
    <property type="term" value="P:negative regulation of telomeric D-loop disassembly"/>
    <property type="evidence" value="ECO:0007669"/>
    <property type="project" value="TreeGrafter"/>
</dbReference>
<evidence type="ECO:0000313" key="11">
    <source>
        <dbReference type="RefSeq" id="XP_026549386.1"/>
    </source>
</evidence>
<evidence type="ECO:0000256" key="3">
    <source>
        <dbReference type="ARBA" id="ARBA00022895"/>
    </source>
</evidence>
<dbReference type="SUPFAM" id="SSF46689">
    <property type="entry name" value="Homeodomain-like"/>
    <property type="match status" value="1"/>
</dbReference>
<dbReference type="Pfam" id="PF00249">
    <property type="entry name" value="Myb_DNA-binding"/>
    <property type="match status" value="1"/>
</dbReference>
<dbReference type="InterPro" id="IPR009057">
    <property type="entry name" value="Homeodomain-like_sf"/>
</dbReference>
<dbReference type="InterPro" id="IPR030657">
    <property type="entry name" value="TERF2"/>
</dbReference>
<keyword evidence="3" id="KW-0779">Telomere</keyword>
<dbReference type="KEGG" id="nss:113431260"/>
<sequence>MQVGKEKHFKHSPARHLAMKPLMTLEVQSSECEEILPNALRPCSRKAKQAALSALQEEKESWSDEDEIFMDQQSELSVGTSTSGAKKKWSSKETMWIKKGVEKFGEGSWKVISQNYPFKDRTPVMIKDRWRTMKKLELK</sequence>
<dbReference type="InterPro" id="IPR001005">
    <property type="entry name" value="SANT/Myb"/>
</dbReference>
<evidence type="ECO:0000256" key="1">
    <source>
        <dbReference type="ARBA" id="ARBA00004574"/>
    </source>
</evidence>
<reference evidence="10 11" key="1">
    <citation type="submission" date="2025-04" db="UniProtKB">
        <authorList>
            <consortium name="RefSeq"/>
        </authorList>
    </citation>
    <scope>IDENTIFICATION</scope>
</reference>
<dbReference type="PROSITE" id="PS50090">
    <property type="entry name" value="MYB_LIKE"/>
    <property type="match status" value="1"/>
</dbReference>
<dbReference type="GO" id="GO:0031627">
    <property type="term" value="P:telomeric loop formation"/>
    <property type="evidence" value="ECO:0007669"/>
    <property type="project" value="TreeGrafter"/>
</dbReference>
<dbReference type="Proteomes" id="UP000504612">
    <property type="component" value="Unplaced"/>
</dbReference>
<dbReference type="GO" id="GO:0032210">
    <property type="term" value="P:regulation of telomere maintenance via telomerase"/>
    <property type="evidence" value="ECO:0007669"/>
    <property type="project" value="TreeGrafter"/>
</dbReference>
<dbReference type="Gene3D" id="1.10.10.60">
    <property type="entry name" value="Homeodomain-like"/>
    <property type="match status" value="1"/>
</dbReference>
<dbReference type="SMART" id="SM00717">
    <property type="entry name" value="SANT"/>
    <property type="match status" value="1"/>
</dbReference>
<dbReference type="AlphaFoldDB" id="A0A6J1WAA9"/>
<evidence type="ECO:0000259" key="8">
    <source>
        <dbReference type="PROSITE" id="PS51294"/>
    </source>
</evidence>
<keyword evidence="5" id="KW-0539">Nucleus</keyword>
<dbReference type="GO" id="GO:0098505">
    <property type="term" value="F:G-rich strand telomeric DNA binding"/>
    <property type="evidence" value="ECO:0007669"/>
    <property type="project" value="TreeGrafter"/>
</dbReference>
<evidence type="ECO:0000313" key="10">
    <source>
        <dbReference type="RefSeq" id="XP_026549384.1"/>
    </source>
</evidence>
<keyword evidence="6" id="KW-0131">Cell cycle</keyword>
<evidence type="ECO:0000313" key="9">
    <source>
        <dbReference type="Proteomes" id="UP000504612"/>
    </source>
</evidence>
<keyword evidence="9" id="KW-1185">Reference proteome</keyword>
<dbReference type="GO" id="GO:0003720">
    <property type="term" value="F:telomerase activity"/>
    <property type="evidence" value="ECO:0007669"/>
    <property type="project" value="TreeGrafter"/>
</dbReference>
<dbReference type="PROSITE" id="PS51294">
    <property type="entry name" value="HTH_MYB"/>
    <property type="match status" value="1"/>
</dbReference>
<dbReference type="GeneID" id="113431258"/>
<organism evidence="9 10">
    <name type="scientific">Notechis scutatus</name>
    <name type="common">mainland tiger snake</name>
    <dbReference type="NCBI Taxonomy" id="8663"/>
    <lineage>
        <taxon>Eukaryota</taxon>
        <taxon>Metazoa</taxon>
        <taxon>Chordata</taxon>
        <taxon>Craniata</taxon>
        <taxon>Vertebrata</taxon>
        <taxon>Euteleostomi</taxon>
        <taxon>Lepidosauria</taxon>
        <taxon>Squamata</taxon>
        <taxon>Bifurcata</taxon>
        <taxon>Unidentata</taxon>
        <taxon>Episquamata</taxon>
        <taxon>Toxicofera</taxon>
        <taxon>Serpentes</taxon>
        <taxon>Colubroidea</taxon>
        <taxon>Elapidae</taxon>
        <taxon>Hydrophiinae</taxon>
        <taxon>Notechis</taxon>
    </lineage>
</organism>
<dbReference type="KEGG" id="nss:113431258"/>
<dbReference type="GO" id="GO:0005654">
    <property type="term" value="C:nucleoplasm"/>
    <property type="evidence" value="ECO:0007669"/>
    <property type="project" value="UniProtKB-ARBA"/>
</dbReference>
<dbReference type="GO" id="GO:0061820">
    <property type="term" value="P:telomeric D-loop disassembly"/>
    <property type="evidence" value="ECO:0007669"/>
    <property type="project" value="TreeGrafter"/>
</dbReference>
<evidence type="ECO:0000259" key="7">
    <source>
        <dbReference type="PROSITE" id="PS50090"/>
    </source>
</evidence>
<dbReference type="GO" id="GO:0032208">
    <property type="term" value="P:negative regulation of telomere maintenance via recombination"/>
    <property type="evidence" value="ECO:0007669"/>
    <property type="project" value="TreeGrafter"/>
</dbReference>
<keyword evidence="2" id="KW-0158">Chromosome</keyword>
<protein>
    <submittedName>
        <fullName evidence="10 11">Telomeric repeat-binding factor 2-like</fullName>
    </submittedName>
</protein>
<dbReference type="GO" id="GO:0070198">
    <property type="term" value="P:protein localization to chromosome, telomeric region"/>
    <property type="evidence" value="ECO:0007669"/>
    <property type="project" value="TreeGrafter"/>
</dbReference>
<comment type="subcellular location">
    <subcellularLocation>
        <location evidence="1">Chromosome</location>
        <location evidence="1">Telomere</location>
    </subcellularLocation>
</comment>
<dbReference type="GO" id="GO:0070187">
    <property type="term" value="C:shelterin complex"/>
    <property type="evidence" value="ECO:0007669"/>
    <property type="project" value="TreeGrafter"/>
</dbReference>
<proteinExistence type="predicted"/>
<dbReference type="GO" id="GO:0003691">
    <property type="term" value="F:double-stranded telomeric DNA binding"/>
    <property type="evidence" value="ECO:0007669"/>
    <property type="project" value="TreeGrafter"/>
</dbReference>
<evidence type="ECO:0000256" key="4">
    <source>
        <dbReference type="ARBA" id="ARBA00023125"/>
    </source>
</evidence>
<evidence type="ECO:0000256" key="5">
    <source>
        <dbReference type="ARBA" id="ARBA00023242"/>
    </source>
</evidence>
<dbReference type="CDD" id="cd11660">
    <property type="entry name" value="SANT_TRF"/>
    <property type="match status" value="1"/>
</dbReference>
<dbReference type="PANTHER" id="PTHR46833">
    <property type="entry name" value="TELOMERIC REPEAT-BINDING FACTOR 2 TERF2"/>
    <property type="match status" value="1"/>
</dbReference>
<gene>
    <name evidence="10" type="primary">LOC113431258</name>
    <name evidence="11" type="synonym">LOC113431260</name>
</gene>
<name>A0A6J1WAA9_9SAUR</name>